<dbReference type="AlphaFoldDB" id="A0A4R5W0X8"/>
<gene>
    <name evidence="3" type="ORF">E2I14_12395</name>
</gene>
<accession>A0A4R5W0X8</accession>
<dbReference type="PANTHER" id="PTHR42997">
    <property type="entry name" value="HIT FAMILY HYDROLASE"/>
    <property type="match status" value="1"/>
</dbReference>
<evidence type="ECO:0000313" key="3">
    <source>
        <dbReference type="EMBL" id="TDK65222.1"/>
    </source>
</evidence>
<dbReference type="SUPFAM" id="SSF54197">
    <property type="entry name" value="HIT-like"/>
    <property type="match status" value="1"/>
</dbReference>
<dbReference type="InterPro" id="IPR026026">
    <property type="entry name" value="HIT_Hint"/>
</dbReference>
<proteinExistence type="predicted"/>
<dbReference type="PROSITE" id="PS51084">
    <property type="entry name" value="HIT_2"/>
    <property type="match status" value="1"/>
</dbReference>
<evidence type="ECO:0000256" key="1">
    <source>
        <dbReference type="PROSITE-ProRule" id="PRU00464"/>
    </source>
</evidence>
<dbReference type="EMBL" id="SMYL01000006">
    <property type="protein sequence ID" value="TDK65222.1"/>
    <property type="molecule type" value="Genomic_DNA"/>
</dbReference>
<dbReference type="Pfam" id="PF01230">
    <property type="entry name" value="HIT"/>
    <property type="match status" value="1"/>
</dbReference>
<protein>
    <submittedName>
        <fullName evidence="3">HIT family protein</fullName>
    </submittedName>
</protein>
<evidence type="ECO:0000259" key="2">
    <source>
        <dbReference type="PROSITE" id="PS51084"/>
    </source>
</evidence>
<dbReference type="PIRSF" id="PIRSF000714">
    <property type="entry name" value="HIT"/>
    <property type="match status" value="1"/>
</dbReference>
<dbReference type="InterPro" id="IPR036265">
    <property type="entry name" value="HIT-like_sf"/>
</dbReference>
<dbReference type="InterPro" id="IPR011146">
    <property type="entry name" value="HIT-like"/>
</dbReference>
<dbReference type="InterPro" id="IPR052908">
    <property type="entry name" value="AP-4-A_phosphorylase"/>
</dbReference>
<feature type="domain" description="HIT" evidence="2">
    <location>
        <begin position="6"/>
        <end position="106"/>
    </location>
</feature>
<feature type="short sequence motif" description="Histidine triad motif" evidence="1">
    <location>
        <begin position="91"/>
        <end position="95"/>
    </location>
</feature>
<evidence type="ECO:0000313" key="4">
    <source>
        <dbReference type="Proteomes" id="UP000294829"/>
    </source>
</evidence>
<dbReference type="Gene3D" id="3.30.428.10">
    <property type="entry name" value="HIT-like"/>
    <property type="match status" value="1"/>
</dbReference>
<name>A0A4R5W0X8_9BURK</name>
<organism evidence="3 4">
    <name type="scientific">Sapientia aquatica</name>
    <dbReference type="NCBI Taxonomy" id="1549640"/>
    <lineage>
        <taxon>Bacteria</taxon>
        <taxon>Pseudomonadati</taxon>
        <taxon>Pseudomonadota</taxon>
        <taxon>Betaproteobacteria</taxon>
        <taxon>Burkholderiales</taxon>
        <taxon>Oxalobacteraceae</taxon>
        <taxon>Sapientia</taxon>
    </lineage>
</organism>
<keyword evidence="4" id="KW-1185">Reference proteome</keyword>
<reference evidence="3 4" key="1">
    <citation type="submission" date="2019-03" db="EMBL/GenBank/DDBJ databases">
        <title>Sapientia aquatica gen. nov., sp. nov., isolated from a crater lake.</title>
        <authorList>
            <person name="Felfoldi T."/>
            <person name="Szabo A."/>
            <person name="Toth E."/>
            <person name="Schumann P."/>
            <person name="Keki Z."/>
            <person name="Marialigeti K."/>
            <person name="Mathe I."/>
        </authorList>
    </citation>
    <scope>NUCLEOTIDE SEQUENCE [LARGE SCALE GENOMIC DNA]</scope>
    <source>
        <strain evidence="3 4">SA-152</strain>
    </source>
</reference>
<comment type="caution">
    <text evidence="3">The sequence shown here is derived from an EMBL/GenBank/DDBJ whole genome shotgun (WGS) entry which is preliminary data.</text>
</comment>
<dbReference type="OrthoDB" id="9799145at2"/>
<dbReference type="Proteomes" id="UP000294829">
    <property type="component" value="Unassembled WGS sequence"/>
</dbReference>
<sequence>MNMPNSQCELCQQQGDVIVKADEWRVVLVNDAHYPGFCRVIWHEHVQEMSDLPLEKRTLMMNVVWQVEQAIRDVIQPDKINLASFGNMVPHLHWHVIPRFKDDMHFPNPIWGQVERSINPAMRERAGLIPALKAAIQARLA</sequence>
<dbReference type="GO" id="GO:0003824">
    <property type="term" value="F:catalytic activity"/>
    <property type="evidence" value="ECO:0007669"/>
    <property type="project" value="InterPro"/>
</dbReference>
<dbReference type="PANTHER" id="PTHR42997:SF1">
    <property type="entry name" value="AP-4-A PHOSPHORYLASE"/>
    <property type="match status" value="1"/>
</dbReference>